<dbReference type="STRING" id="580332.Slit_1600"/>
<evidence type="ECO:0000313" key="2">
    <source>
        <dbReference type="Proteomes" id="UP000001625"/>
    </source>
</evidence>
<protein>
    <recommendedName>
        <fullName evidence="3">WD40 domain protein beta Propeller</fullName>
    </recommendedName>
</protein>
<dbReference type="Pfam" id="PF07676">
    <property type="entry name" value="PD40"/>
    <property type="match status" value="1"/>
</dbReference>
<dbReference type="Gene3D" id="2.120.10.30">
    <property type="entry name" value="TolB, C-terminal domain"/>
    <property type="match status" value="1"/>
</dbReference>
<reference evidence="1 2" key="1">
    <citation type="submission" date="2010-03" db="EMBL/GenBank/DDBJ databases">
        <title>Complete sequence of Sideroxydans lithotrophicus ES-1.</title>
        <authorList>
            <consortium name="US DOE Joint Genome Institute"/>
            <person name="Lucas S."/>
            <person name="Copeland A."/>
            <person name="Lapidus A."/>
            <person name="Cheng J.-F."/>
            <person name="Bruce D."/>
            <person name="Goodwin L."/>
            <person name="Pitluck S."/>
            <person name="Munk A.C."/>
            <person name="Detter J.C."/>
            <person name="Han C."/>
            <person name="Tapia R."/>
            <person name="Larimer F."/>
            <person name="Land M."/>
            <person name="Hauser L."/>
            <person name="Kyrpides N."/>
            <person name="Ivanova N."/>
            <person name="Emerson D."/>
            <person name="Woyke T."/>
        </authorList>
    </citation>
    <scope>NUCLEOTIDE SEQUENCE [LARGE SCALE GENOMIC DNA]</scope>
    <source>
        <strain evidence="1 2">ES-1</strain>
    </source>
</reference>
<dbReference type="AlphaFoldDB" id="D5CS97"/>
<organism evidence="1 2">
    <name type="scientific">Sideroxydans lithotrophicus (strain ES-1)</name>
    <dbReference type="NCBI Taxonomy" id="580332"/>
    <lineage>
        <taxon>Bacteria</taxon>
        <taxon>Pseudomonadati</taxon>
        <taxon>Pseudomonadota</taxon>
        <taxon>Betaproteobacteria</taxon>
        <taxon>Nitrosomonadales</taxon>
        <taxon>Gallionellaceae</taxon>
        <taxon>Sideroxydans</taxon>
    </lineage>
</organism>
<dbReference type="SUPFAM" id="SSF82171">
    <property type="entry name" value="DPP6 N-terminal domain-like"/>
    <property type="match status" value="1"/>
</dbReference>
<gene>
    <name evidence="1" type="ordered locus">Slit_1600</name>
</gene>
<dbReference type="HOGENOM" id="CLU_743726_0_0_4"/>
<name>D5CS97_SIDLE</name>
<sequence length="372" mass="40833">MVSMREQQVMNNVDVKSISKFRGLCHAIAIVVLLFQPKSFAADVVLGATEATNNRERLLAKNVTYTEAVWCGNNALVLDVGESGSFLFELPNGARRKVSNSGYIGATSCSIDGKWLIIVDTRTARADRDASGHVDYAHSVQDYSRIDLVSGKKERFAIAQGGGVLSPDGSKILFLGKAPQLSIKQTTTKWEFYWSHDWPSGTGGVAAWMPDSKTLFLGHRGKFFLQRGQDLTTLDVMSPQNFPAIVQIKIDSQEHIYVSTTDTKTLAMMYQLFKCSINLTQINCIKIAGSSAGVITFDVSQDGHQLVYVNPDHSELYSVDIATQKTKRLAEKVEGYPSISPDGGNVVFYRLRAGNTEGVGQSVDDAYIMPLK</sequence>
<evidence type="ECO:0008006" key="3">
    <source>
        <dbReference type="Google" id="ProtNLM"/>
    </source>
</evidence>
<evidence type="ECO:0000313" key="1">
    <source>
        <dbReference type="EMBL" id="ADE11833.1"/>
    </source>
</evidence>
<dbReference type="Proteomes" id="UP000001625">
    <property type="component" value="Chromosome"/>
</dbReference>
<proteinExistence type="predicted"/>
<dbReference type="InterPro" id="IPR011042">
    <property type="entry name" value="6-blade_b-propeller_TolB-like"/>
</dbReference>
<dbReference type="eggNOG" id="COG0823">
    <property type="taxonomic scope" value="Bacteria"/>
</dbReference>
<dbReference type="EMBL" id="CP001965">
    <property type="protein sequence ID" value="ADE11833.1"/>
    <property type="molecule type" value="Genomic_DNA"/>
</dbReference>
<keyword evidence="2" id="KW-1185">Reference proteome</keyword>
<dbReference type="InterPro" id="IPR011659">
    <property type="entry name" value="WD40"/>
</dbReference>
<dbReference type="KEGG" id="slt:Slit_1600"/>
<accession>D5CS97</accession>